<keyword evidence="1" id="KW-0812">Transmembrane</keyword>
<evidence type="ECO:0000313" key="4">
    <source>
        <dbReference type="Proteomes" id="UP000220629"/>
    </source>
</evidence>
<proteinExistence type="predicted"/>
<comment type="caution">
    <text evidence="3">The sequence shown here is derived from an EMBL/GenBank/DDBJ whole genome shotgun (WGS) entry which is preliminary data.</text>
</comment>
<organism evidence="3 4">
    <name type="scientific">Burkholderia gladioli</name>
    <name type="common">Pseudomonas marginata</name>
    <name type="synonym">Phytomonas marginata</name>
    <dbReference type="NCBI Taxonomy" id="28095"/>
    <lineage>
        <taxon>Bacteria</taxon>
        <taxon>Pseudomonadati</taxon>
        <taxon>Pseudomonadota</taxon>
        <taxon>Betaproteobacteria</taxon>
        <taxon>Burkholderiales</taxon>
        <taxon>Burkholderiaceae</taxon>
        <taxon>Burkholderia</taxon>
    </lineage>
</organism>
<keyword evidence="1" id="KW-1133">Transmembrane helix</keyword>
<protein>
    <submittedName>
        <fullName evidence="3">Pilus assembly protein TadE</fullName>
    </submittedName>
</protein>
<dbReference type="InterPro" id="IPR012495">
    <property type="entry name" value="TadE-like_dom"/>
</dbReference>
<feature type="transmembrane region" description="Helical" evidence="1">
    <location>
        <begin position="20"/>
        <end position="40"/>
    </location>
</feature>
<dbReference type="EMBL" id="PDDY01000001">
    <property type="protein sequence ID" value="PEH41172.1"/>
    <property type="molecule type" value="Genomic_DNA"/>
</dbReference>
<dbReference type="Proteomes" id="UP000220629">
    <property type="component" value="Unassembled WGS sequence"/>
</dbReference>
<dbReference type="RefSeq" id="WP_096752183.1">
    <property type="nucleotide sequence ID" value="NZ_CADEPO010000007.1"/>
</dbReference>
<keyword evidence="1" id="KW-0472">Membrane</keyword>
<dbReference type="Pfam" id="PF07811">
    <property type="entry name" value="TadE"/>
    <property type="match status" value="1"/>
</dbReference>
<name>A0A2A7SCE5_BURGA</name>
<reference evidence="4" key="1">
    <citation type="submission" date="2017-09" db="EMBL/GenBank/DDBJ databases">
        <title>FDA dAtabase for Regulatory Grade micrObial Sequences (FDA-ARGOS): Supporting development and validation of Infectious Disease Dx tests.</title>
        <authorList>
            <person name="Minogue T."/>
            <person name="Wolcott M."/>
            <person name="Wasieloski L."/>
            <person name="Aguilar W."/>
            <person name="Moore D."/>
            <person name="Tallon L."/>
            <person name="Sadzewicz L."/>
            <person name="Ott S."/>
            <person name="Zhao X."/>
            <person name="Nagaraj S."/>
            <person name="Vavikolanu K."/>
            <person name="Aluvathingal J."/>
            <person name="Nadendla S."/>
            <person name="Sichtig H."/>
        </authorList>
    </citation>
    <scope>NUCLEOTIDE SEQUENCE [LARGE SCALE GENOMIC DNA]</scope>
    <source>
        <strain evidence="4">FDAARGOS_390</strain>
    </source>
</reference>
<evidence type="ECO:0000256" key="1">
    <source>
        <dbReference type="SAM" id="Phobius"/>
    </source>
</evidence>
<dbReference type="AlphaFoldDB" id="A0A2A7SCE5"/>
<evidence type="ECO:0000259" key="2">
    <source>
        <dbReference type="Pfam" id="PF07811"/>
    </source>
</evidence>
<feature type="domain" description="TadE-like" evidence="2">
    <location>
        <begin position="14"/>
        <end position="56"/>
    </location>
</feature>
<gene>
    <name evidence="3" type="ORF">CRM94_02800</name>
</gene>
<sequence length="257" mass="28367">MKLCRAGARIRQGGQSLVEFVIVAPVLLFFCFGLLQYALLFQARATLDSATLEAAREGAVNHAELDAMQRGLARGLSPLYAYEANAAGASVALARANQAVRDRARIAIINPTRAQLDDFGQTRYDAQSRSTVREIPNELLRYRKTNIGRESGTNIQDANLLKIRVHYCHEMVVPFVNRVVYYAINGIGAVGLDGLTATEPVDANHDPYGAPVKPDFLCRRKLEDGRMTGRWPIALESEVVVRMQSAYRGASGQDMER</sequence>
<accession>A0A2A7SCE5</accession>
<evidence type="ECO:0000313" key="3">
    <source>
        <dbReference type="EMBL" id="PEH41172.1"/>
    </source>
</evidence>